<feature type="domain" description="Glycosyltransferase 2-like" evidence="11">
    <location>
        <begin position="299"/>
        <end position="436"/>
    </location>
</feature>
<dbReference type="SUPFAM" id="SSF48452">
    <property type="entry name" value="TPR-like"/>
    <property type="match status" value="1"/>
</dbReference>
<accession>A0AAW9RME0</accession>
<evidence type="ECO:0000256" key="2">
    <source>
        <dbReference type="ARBA" id="ARBA00022679"/>
    </source>
</evidence>
<feature type="repeat" description="TPR" evidence="8">
    <location>
        <begin position="702"/>
        <end position="735"/>
    </location>
</feature>
<keyword evidence="3" id="KW-0812">Transmembrane</keyword>
<dbReference type="Gene3D" id="3.90.550.10">
    <property type="entry name" value="Spore Coat Polysaccharide Biosynthesis Protein SpsA, Chain A"/>
    <property type="match status" value="1"/>
</dbReference>
<dbReference type="InterPro" id="IPR029044">
    <property type="entry name" value="Nucleotide-diphossugar_trans"/>
</dbReference>
<comment type="caution">
    <text evidence="12">The sequence shown here is derived from an EMBL/GenBank/DDBJ whole genome shotgun (WGS) entry which is preliminary data.</text>
</comment>
<dbReference type="Pfam" id="PF03567">
    <property type="entry name" value="Sulfotransfer_2"/>
    <property type="match status" value="1"/>
</dbReference>
<evidence type="ECO:0000256" key="1">
    <source>
        <dbReference type="ARBA" id="ARBA00004323"/>
    </source>
</evidence>
<evidence type="ECO:0000256" key="5">
    <source>
        <dbReference type="ARBA" id="ARBA00023034"/>
    </source>
</evidence>
<keyword evidence="2" id="KW-0808">Transferase</keyword>
<dbReference type="GO" id="GO:0016051">
    <property type="term" value="P:carbohydrate biosynthetic process"/>
    <property type="evidence" value="ECO:0007669"/>
    <property type="project" value="InterPro"/>
</dbReference>
<dbReference type="RefSeq" id="WP_340329179.1">
    <property type="nucleotide sequence ID" value="NZ_JAZHOF010000003.1"/>
</dbReference>
<evidence type="ECO:0000259" key="11">
    <source>
        <dbReference type="Pfam" id="PF00535"/>
    </source>
</evidence>
<evidence type="ECO:0000313" key="12">
    <source>
        <dbReference type="EMBL" id="MEJ8571478.1"/>
    </source>
</evidence>
<keyword evidence="5" id="KW-0333">Golgi apparatus</keyword>
<evidence type="ECO:0000256" key="6">
    <source>
        <dbReference type="ARBA" id="ARBA00023136"/>
    </source>
</evidence>
<dbReference type="EMBL" id="JAZHOF010000003">
    <property type="protein sequence ID" value="MEJ8571478.1"/>
    <property type="molecule type" value="Genomic_DNA"/>
</dbReference>
<keyword evidence="4" id="KW-1133">Transmembrane helix</keyword>
<dbReference type="Gene3D" id="1.25.40.10">
    <property type="entry name" value="Tetratricopeptide repeat domain"/>
    <property type="match status" value="1"/>
</dbReference>
<dbReference type="InterPro" id="IPR019734">
    <property type="entry name" value="TPR_rpt"/>
</dbReference>
<evidence type="ECO:0000256" key="7">
    <source>
        <dbReference type="ARBA" id="ARBA00023180"/>
    </source>
</evidence>
<dbReference type="Pfam" id="PF00535">
    <property type="entry name" value="Glycos_transf_2"/>
    <property type="match status" value="1"/>
</dbReference>
<keyword evidence="7" id="KW-0325">Glycoprotein</keyword>
<reference evidence="12 13" key="1">
    <citation type="submission" date="2024-02" db="EMBL/GenBank/DDBJ databases">
        <title>Genome analysis and characterization of Microbaculum marinisediminis sp. nov., isolated from marine sediment.</title>
        <authorList>
            <person name="Du Z.-J."/>
            <person name="Ye Y.-Q."/>
            <person name="Zhang Z.-R."/>
            <person name="Yuan S.-M."/>
            <person name="Zhang X.-Y."/>
        </authorList>
    </citation>
    <scope>NUCLEOTIDE SEQUENCE [LARGE SCALE GENOMIC DNA]</scope>
    <source>
        <strain evidence="12 13">SDUM1044001</strain>
    </source>
</reference>
<dbReference type="SUPFAM" id="SSF53448">
    <property type="entry name" value="Nucleotide-diphospho-sugar transferases"/>
    <property type="match status" value="1"/>
</dbReference>
<evidence type="ECO:0000256" key="9">
    <source>
        <dbReference type="SAM" id="Coils"/>
    </source>
</evidence>
<dbReference type="InterPro" id="IPR018011">
    <property type="entry name" value="Carb_sulfotrans_8-10"/>
</dbReference>
<evidence type="ECO:0000313" key="13">
    <source>
        <dbReference type="Proteomes" id="UP001378188"/>
    </source>
</evidence>
<dbReference type="CDD" id="cd00761">
    <property type="entry name" value="Glyco_tranf_GTA_type"/>
    <property type="match status" value="1"/>
</dbReference>
<dbReference type="InterPro" id="IPR005331">
    <property type="entry name" value="Sulfotransferase"/>
</dbReference>
<dbReference type="PANTHER" id="PTHR12137:SF54">
    <property type="entry name" value="CARBOHYDRATE SULFOTRANSFERASE"/>
    <property type="match status" value="1"/>
</dbReference>
<dbReference type="PROSITE" id="PS50005">
    <property type="entry name" value="TPR"/>
    <property type="match status" value="1"/>
</dbReference>
<evidence type="ECO:0000256" key="3">
    <source>
        <dbReference type="ARBA" id="ARBA00022692"/>
    </source>
</evidence>
<keyword evidence="8" id="KW-0802">TPR repeat</keyword>
<proteinExistence type="predicted"/>
<evidence type="ECO:0000256" key="8">
    <source>
        <dbReference type="PROSITE-ProRule" id="PRU00339"/>
    </source>
</evidence>
<evidence type="ECO:0000256" key="4">
    <source>
        <dbReference type="ARBA" id="ARBA00022989"/>
    </source>
</evidence>
<name>A0AAW9RME0_9HYPH</name>
<evidence type="ECO:0000256" key="10">
    <source>
        <dbReference type="SAM" id="MobiDB-lite"/>
    </source>
</evidence>
<dbReference type="InterPro" id="IPR001173">
    <property type="entry name" value="Glyco_trans_2-like"/>
</dbReference>
<keyword evidence="13" id="KW-1185">Reference proteome</keyword>
<sequence>MNINERLLVMESRNHWKLLVANELLWLKEYNAFYGACSKNACTKTKSILASLASTTGTFDGNPHFRRQSGLLGPYDLSPADRRKVLLEPGTFRFAFVRDPYARIVSCFRNRVDQLGLEPFDNEAGLKNAHLGRRRKILAWKTGMEPGSVDPNHAISFRDFIEFVCDEDPYEMDRHWYYQSRSIQSDLIDYDFIGRVENYNADLATILSTIGAPADFAWEGDKVNASGTSSSLDSYFDAETAALFARTFEEDFDNFQYPTAIPSLKSSVVAGNAAFEQRPEPQPAVRIPDRKAAVHEIGIVIPTIMRFDSLRRLVLSIRKHYGNDIEIQVGVQGTEDRSLREFGRRYRLNLHFLPEDFGVAATRNFLVRQVSRPFVLLCDDDFAFHELTNIEGAWSLLQARPDISIVGGLLDDVTQNDRGRAERQNWINYANFISYDRTQRRVTFLPCEYVECECYPWDKGSFHFCDTVQNFFLARKSLFDDESLHWDERIKFQGEREDFFLTLFEKGHKGIVFYSGMVAEHHHATNAAYKSLAGRTDWASHWMAKRGIEQFLVFGKWSDYYDSKTGEYARTPFKYLDANETPILSENMNIPYRDAEYMHVSMPRSFAAAEAQIVSMEKALRAARNRAESLSAKLNSKDNHLKTLERRMRTLRAGAKQDGNQDDTRVRFESEYAAALNSYSLGKFAEAAKRFMSAWEHNKSSAKALRAAAEAYVRDGNMSEAEDLLRKVCEMRPELPGPRNRLAEISAARQSGVLPDQSQHEFDPGAAAPIASATIQ</sequence>
<dbReference type="Proteomes" id="UP001378188">
    <property type="component" value="Unassembled WGS sequence"/>
</dbReference>
<keyword evidence="6" id="KW-0472">Membrane</keyword>
<dbReference type="PANTHER" id="PTHR12137">
    <property type="entry name" value="CARBOHYDRATE SULFOTRANSFERASE"/>
    <property type="match status" value="1"/>
</dbReference>
<dbReference type="AlphaFoldDB" id="A0AAW9RME0"/>
<organism evidence="12 13">
    <name type="scientific">Microbaculum marinum</name>
    <dbReference type="NCBI Taxonomy" id="1764581"/>
    <lineage>
        <taxon>Bacteria</taxon>
        <taxon>Pseudomonadati</taxon>
        <taxon>Pseudomonadota</taxon>
        <taxon>Alphaproteobacteria</taxon>
        <taxon>Hyphomicrobiales</taxon>
        <taxon>Tepidamorphaceae</taxon>
        <taxon>Microbaculum</taxon>
    </lineage>
</organism>
<dbReference type="InterPro" id="IPR011990">
    <property type="entry name" value="TPR-like_helical_dom_sf"/>
</dbReference>
<gene>
    <name evidence="12" type="ORF">V3328_08345</name>
</gene>
<feature type="region of interest" description="Disordered" evidence="10">
    <location>
        <begin position="753"/>
        <end position="776"/>
    </location>
</feature>
<dbReference type="GO" id="GO:0016020">
    <property type="term" value="C:membrane"/>
    <property type="evidence" value="ECO:0007669"/>
    <property type="project" value="InterPro"/>
</dbReference>
<feature type="coiled-coil region" evidence="9">
    <location>
        <begin position="606"/>
        <end position="647"/>
    </location>
</feature>
<keyword evidence="9" id="KW-0175">Coiled coil</keyword>
<protein>
    <submittedName>
        <fullName evidence="12">Sulfotransferase family 2 domain-containing protein</fullName>
    </submittedName>
</protein>
<dbReference type="GO" id="GO:0008146">
    <property type="term" value="F:sulfotransferase activity"/>
    <property type="evidence" value="ECO:0007669"/>
    <property type="project" value="InterPro"/>
</dbReference>
<dbReference type="Pfam" id="PF14559">
    <property type="entry name" value="TPR_19"/>
    <property type="match status" value="1"/>
</dbReference>
<comment type="subcellular location">
    <subcellularLocation>
        <location evidence="1">Golgi apparatus membrane</location>
        <topology evidence="1">Single-pass type II membrane protein</topology>
    </subcellularLocation>
</comment>